<name>A0AAE3SHR3_9BACT</name>
<dbReference type="SUPFAM" id="SSF74653">
    <property type="entry name" value="TolA/TonB C-terminal domain"/>
    <property type="match status" value="1"/>
</dbReference>
<evidence type="ECO:0000313" key="2">
    <source>
        <dbReference type="Proteomes" id="UP001209229"/>
    </source>
</evidence>
<accession>A0AAE3SHR3</accession>
<dbReference type="AlphaFoldDB" id="A0AAE3SHR3"/>
<keyword evidence="2" id="KW-1185">Reference proteome</keyword>
<reference evidence="1" key="1">
    <citation type="submission" date="2022-10" db="EMBL/GenBank/DDBJ databases">
        <authorList>
            <person name="Yu W.X."/>
        </authorList>
    </citation>
    <scope>NUCLEOTIDE SEQUENCE</scope>
    <source>
        <strain evidence="1">AAT</strain>
    </source>
</reference>
<evidence type="ECO:0000313" key="1">
    <source>
        <dbReference type="EMBL" id="MCW3789527.1"/>
    </source>
</evidence>
<sequence length="268" mass="31042">MKQTLYILLLFFSIEAYSQDKSVVVNFSPAFIYNSSLKINVDSIEFAIEELNFKEKEAIKEIDYRQIVQFFEKHKFDSQKDEVFGEDGVIVNGFLTGIDSINEFQFWSPNENTWNCNLSHLLITISEKSFVNDTTLHYLACLSEYFPFYTKKACLDCEVFSTETYFMCDTMPEFPNGIIGLKEYLKVSLQNSSVLQNYMEETTFYVSFVVLKSGKLTKIKMANKSNVNPQIANEIIKIVELMPRWKPGMLNGKLIDIQIMIPIKLNTE</sequence>
<dbReference type="EMBL" id="JAPDPJ010000122">
    <property type="protein sequence ID" value="MCW3789527.1"/>
    <property type="molecule type" value="Genomic_DNA"/>
</dbReference>
<dbReference type="Proteomes" id="UP001209229">
    <property type="component" value="Unassembled WGS sequence"/>
</dbReference>
<proteinExistence type="predicted"/>
<comment type="caution">
    <text evidence="1">The sequence shown here is derived from an EMBL/GenBank/DDBJ whole genome shotgun (WGS) entry which is preliminary data.</text>
</comment>
<dbReference type="RefSeq" id="WP_301193076.1">
    <property type="nucleotide sequence ID" value="NZ_JAPDPJ010000122.1"/>
</dbReference>
<dbReference type="Gene3D" id="3.30.1150.10">
    <property type="match status" value="1"/>
</dbReference>
<protein>
    <submittedName>
        <fullName evidence="1">Energy transducer TonB</fullName>
    </submittedName>
</protein>
<organism evidence="1 2">
    <name type="scientific">Plebeiibacterium sediminum</name>
    <dbReference type="NCBI Taxonomy" id="2992112"/>
    <lineage>
        <taxon>Bacteria</taxon>
        <taxon>Pseudomonadati</taxon>
        <taxon>Bacteroidota</taxon>
        <taxon>Bacteroidia</taxon>
        <taxon>Marinilabiliales</taxon>
        <taxon>Marinilabiliaceae</taxon>
        <taxon>Plebeiibacterium</taxon>
    </lineage>
</organism>
<gene>
    <name evidence="1" type="ORF">OM075_23915</name>
</gene>